<protein>
    <submittedName>
        <fullName evidence="2">Uncharacterized protein</fullName>
    </submittedName>
</protein>
<gene>
    <name evidence="2" type="ORF">DFO67_10435</name>
</gene>
<reference evidence="2 3" key="1">
    <citation type="submission" date="2019-03" db="EMBL/GenBank/DDBJ databases">
        <title>Freshwater and sediment microbial communities from various areas in North America, analyzing microbe dynamics in response to fracking.</title>
        <authorList>
            <person name="Lamendella R."/>
        </authorList>
    </citation>
    <scope>NUCLEOTIDE SEQUENCE [LARGE SCALE GENOMIC DNA]</scope>
    <source>
        <strain evidence="2 3">6_TX</strain>
    </source>
</reference>
<evidence type="ECO:0000313" key="2">
    <source>
        <dbReference type="EMBL" id="TDX30780.1"/>
    </source>
</evidence>
<dbReference type="AlphaFoldDB" id="A0A4R8FYQ3"/>
<keyword evidence="1" id="KW-1133">Transmembrane helix</keyword>
<keyword evidence="1" id="KW-0812">Transmembrane</keyword>
<evidence type="ECO:0000313" key="3">
    <source>
        <dbReference type="Proteomes" id="UP000294489"/>
    </source>
</evidence>
<proteinExistence type="predicted"/>
<sequence length="34" mass="3829">MTWLIGIAAYLVCSSIATVLLWAFMRGRDERRGA</sequence>
<accession>A0A4R8FYQ3</accession>
<comment type="caution">
    <text evidence="2">The sequence shown here is derived from an EMBL/GenBank/DDBJ whole genome shotgun (WGS) entry which is preliminary data.</text>
</comment>
<keyword evidence="1" id="KW-0472">Membrane</keyword>
<dbReference type="Proteomes" id="UP000294489">
    <property type="component" value="Unassembled WGS sequence"/>
</dbReference>
<evidence type="ECO:0000256" key="1">
    <source>
        <dbReference type="SAM" id="Phobius"/>
    </source>
</evidence>
<feature type="transmembrane region" description="Helical" evidence="1">
    <location>
        <begin position="6"/>
        <end position="25"/>
    </location>
</feature>
<dbReference type="EMBL" id="SOEC01000004">
    <property type="protein sequence ID" value="TDX30780.1"/>
    <property type="molecule type" value="Genomic_DNA"/>
</dbReference>
<organism evidence="2 3">
    <name type="scientific">Modicisalibacter xianhensis</name>
    <dbReference type="NCBI Taxonomy" id="442341"/>
    <lineage>
        <taxon>Bacteria</taxon>
        <taxon>Pseudomonadati</taxon>
        <taxon>Pseudomonadota</taxon>
        <taxon>Gammaproteobacteria</taxon>
        <taxon>Oceanospirillales</taxon>
        <taxon>Halomonadaceae</taxon>
        <taxon>Modicisalibacter</taxon>
    </lineage>
</organism>
<name>A0A4R8FYQ3_9GAMM</name>